<name>A0A5N1IVC1_9BACT</name>
<comment type="cofactor">
    <cofactor evidence="1">
        <name>Ca(2+)</name>
        <dbReference type="ChEBI" id="CHEBI:29108"/>
    </cofactor>
</comment>
<gene>
    <name evidence="4" type="ORF">F0P94_10695</name>
</gene>
<comment type="subunit">
    <text evidence="2">Monomer.</text>
</comment>
<dbReference type="SUPFAM" id="SSF74650">
    <property type="entry name" value="Galactose mutarotase-like"/>
    <property type="match status" value="1"/>
</dbReference>
<dbReference type="Pfam" id="PF01263">
    <property type="entry name" value="Aldose_epim"/>
    <property type="match status" value="1"/>
</dbReference>
<proteinExistence type="predicted"/>
<dbReference type="PANTHER" id="PTHR11122:SF13">
    <property type="entry name" value="GLUCOSE-6-PHOSPHATE 1-EPIMERASE"/>
    <property type="match status" value="1"/>
</dbReference>
<evidence type="ECO:0000256" key="3">
    <source>
        <dbReference type="ARBA" id="ARBA00022837"/>
    </source>
</evidence>
<evidence type="ECO:0000256" key="2">
    <source>
        <dbReference type="ARBA" id="ARBA00011245"/>
    </source>
</evidence>
<evidence type="ECO:0000313" key="4">
    <source>
        <dbReference type="EMBL" id="KAA9333708.1"/>
    </source>
</evidence>
<dbReference type="RefSeq" id="WP_150903874.1">
    <property type="nucleotide sequence ID" value="NZ_VTWT01000005.1"/>
</dbReference>
<comment type="caution">
    <text evidence="4">The sequence shown here is derived from an EMBL/GenBank/DDBJ whole genome shotgun (WGS) entry which is preliminary data.</text>
</comment>
<sequence length="290" mass="33157">MIHTLRNSRFEVKVKAKGAEVCSFLNLTDDVEYIWQGDSKIWGRHAPVLFPIVGSLPEHKYLLDGHSYHLPRHGFARDMIFETIESDESTLTLALNWSDLSLAHYPFHFRLVVLYALDDNRLQVDYRVQNLDEKEMPFSIGGHPGFNCPLNGDNFSDYFLEFGEPQTLERSLLHDGLLSGQTETVVKNAEKLPLRRELFEKDAIVLKNNPLQNVRLRSEKNNHQVELELHGFPYLGIWTPDVPGADFVCIEPWHGITSPEGKITDLREKEGIITLPPGQKFECSYAITVS</sequence>
<dbReference type="Gene3D" id="2.70.98.10">
    <property type="match status" value="1"/>
</dbReference>
<dbReference type="CDD" id="cd09024">
    <property type="entry name" value="Aldose_epim_lacX"/>
    <property type="match status" value="1"/>
</dbReference>
<dbReference type="Proteomes" id="UP000326570">
    <property type="component" value="Unassembled WGS sequence"/>
</dbReference>
<dbReference type="InterPro" id="IPR037481">
    <property type="entry name" value="LacX"/>
</dbReference>
<organism evidence="4 5">
    <name type="scientific">Adhaeribacter soli</name>
    <dbReference type="NCBI Taxonomy" id="2607655"/>
    <lineage>
        <taxon>Bacteria</taxon>
        <taxon>Pseudomonadati</taxon>
        <taxon>Bacteroidota</taxon>
        <taxon>Cytophagia</taxon>
        <taxon>Cytophagales</taxon>
        <taxon>Hymenobacteraceae</taxon>
        <taxon>Adhaeribacter</taxon>
    </lineage>
</organism>
<reference evidence="4 5" key="1">
    <citation type="submission" date="2019-09" db="EMBL/GenBank/DDBJ databases">
        <title>Genome sequence of Adhaeribacter sp. M2.</title>
        <authorList>
            <person name="Srinivasan S."/>
        </authorList>
    </citation>
    <scope>NUCLEOTIDE SEQUENCE [LARGE SCALE GENOMIC DNA]</scope>
    <source>
        <strain evidence="4 5">M2</strain>
    </source>
</reference>
<dbReference type="PANTHER" id="PTHR11122">
    <property type="entry name" value="APOSPORY-ASSOCIATED PROTEIN C-RELATED"/>
    <property type="match status" value="1"/>
</dbReference>
<dbReference type="InterPro" id="IPR014718">
    <property type="entry name" value="GH-type_carb-bd"/>
</dbReference>
<dbReference type="InterPro" id="IPR011013">
    <property type="entry name" value="Gal_mutarotase_sf_dom"/>
</dbReference>
<accession>A0A5N1IVC1</accession>
<dbReference type="GO" id="GO:0030246">
    <property type="term" value="F:carbohydrate binding"/>
    <property type="evidence" value="ECO:0007669"/>
    <property type="project" value="InterPro"/>
</dbReference>
<keyword evidence="5" id="KW-1185">Reference proteome</keyword>
<keyword evidence="3" id="KW-0106">Calcium</keyword>
<dbReference type="EMBL" id="VTWT01000005">
    <property type="protein sequence ID" value="KAA9333708.1"/>
    <property type="molecule type" value="Genomic_DNA"/>
</dbReference>
<protein>
    <submittedName>
        <fullName evidence="4">Aldose 1-epimerase family protein</fullName>
    </submittedName>
</protein>
<dbReference type="GO" id="GO:0005975">
    <property type="term" value="P:carbohydrate metabolic process"/>
    <property type="evidence" value="ECO:0007669"/>
    <property type="project" value="InterPro"/>
</dbReference>
<evidence type="ECO:0000256" key="1">
    <source>
        <dbReference type="ARBA" id="ARBA00001913"/>
    </source>
</evidence>
<dbReference type="GO" id="GO:0016853">
    <property type="term" value="F:isomerase activity"/>
    <property type="evidence" value="ECO:0007669"/>
    <property type="project" value="InterPro"/>
</dbReference>
<evidence type="ECO:0000313" key="5">
    <source>
        <dbReference type="Proteomes" id="UP000326570"/>
    </source>
</evidence>
<dbReference type="AlphaFoldDB" id="A0A5N1IVC1"/>
<dbReference type="InterPro" id="IPR008183">
    <property type="entry name" value="Aldose_1/G6P_1-epimerase"/>
</dbReference>